<feature type="domain" description="Gfo/Idh/MocA-like oxidoreductase bacterial type C-terminal" evidence="2">
    <location>
        <begin position="357"/>
        <end position="444"/>
    </location>
</feature>
<feature type="domain" description="GFO/IDH/MocA-like oxidoreductase" evidence="3">
    <location>
        <begin position="174"/>
        <end position="326"/>
    </location>
</feature>
<proteinExistence type="predicted"/>
<comment type="caution">
    <text evidence="4">The sequence shown here is derived from an EMBL/GenBank/DDBJ whole genome shotgun (WGS) entry which is preliminary data.</text>
</comment>
<evidence type="ECO:0000259" key="2">
    <source>
        <dbReference type="Pfam" id="PF19051"/>
    </source>
</evidence>
<evidence type="ECO:0000259" key="1">
    <source>
        <dbReference type="Pfam" id="PF01408"/>
    </source>
</evidence>
<dbReference type="PANTHER" id="PTHR43818:SF5">
    <property type="entry name" value="OXIDOREDUCTASE FAMILY PROTEIN"/>
    <property type="match status" value="1"/>
</dbReference>
<feature type="domain" description="Gfo/Idh/MocA-like oxidoreductase N-terminal" evidence="1">
    <location>
        <begin position="35"/>
        <end position="160"/>
    </location>
</feature>
<dbReference type="Gene3D" id="3.30.360.10">
    <property type="entry name" value="Dihydrodipicolinate Reductase, domain 2"/>
    <property type="match status" value="1"/>
</dbReference>
<dbReference type="Gene3D" id="3.40.50.720">
    <property type="entry name" value="NAD(P)-binding Rossmann-like Domain"/>
    <property type="match status" value="1"/>
</dbReference>
<dbReference type="GO" id="GO:0000166">
    <property type="term" value="F:nucleotide binding"/>
    <property type="evidence" value="ECO:0007669"/>
    <property type="project" value="InterPro"/>
</dbReference>
<dbReference type="InterPro" id="IPR000683">
    <property type="entry name" value="Gfo/Idh/MocA-like_OxRdtase_N"/>
</dbReference>
<dbReference type="Proteomes" id="UP000886191">
    <property type="component" value="Unassembled WGS sequence"/>
</dbReference>
<name>A0A831VMN1_9FLAO</name>
<dbReference type="InterPro" id="IPR043906">
    <property type="entry name" value="Gfo/Idh/MocA_OxRdtase_bact_C"/>
</dbReference>
<dbReference type="InterPro" id="IPR055170">
    <property type="entry name" value="GFO_IDH_MocA-like_dom"/>
</dbReference>
<dbReference type="PROSITE" id="PS51318">
    <property type="entry name" value="TAT"/>
    <property type="match status" value="1"/>
</dbReference>
<gene>
    <name evidence="4" type="ORF">ENH87_08095</name>
</gene>
<evidence type="ECO:0000259" key="3">
    <source>
        <dbReference type="Pfam" id="PF22725"/>
    </source>
</evidence>
<evidence type="ECO:0000313" key="4">
    <source>
        <dbReference type="EMBL" id="HEA20865.1"/>
    </source>
</evidence>
<dbReference type="SUPFAM" id="SSF55347">
    <property type="entry name" value="Glyceraldehyde-3-phosphate dehydrogenase-like, C-terminal domain"/>
    <property type="match status" value="1"/>
</dbReference>
<dbReference type="Pfam" id="PF19051">
    <property type="entry name" value="GFO_IDH_MocA_C2"/>
    <property type="match status" value="1"/>
</dbReference>
<dbReference type="EMBL" id="DRGL01000027">
    <property type="protein sequence ID" value="HEA20865.1"/>
    <property type="molecule type" value="Genomic_DNA"/>
</dbReference>
<dbReference type="Pfam" id="PF01408">
    <property type="entry name" value="GFO_IDH_MocA"/>
    <property type="match status" value="1"/>
</dbReference>
<accession>A0A831VMN1</accession>
<sequence>MNFNRRNFIKGTTAAMVLSSFGAYGIDLMHAEKPIRVGLIGTGWYGKSDLFRLIQVANVEVISLCDVDKNMLNDAAELVSQRQKSGKKPRLYSDYKKMLAEKDLDIVLIGSPDHWHALQGIEALKSGAHVYLQKPISVDVVEGEALVAAAKKYGKVIQVGTQRKSTPHLIDAKKNIVDTGMLGKVSHVEMCCYYHMRDNEIRSPKPIPEYFDYDFWTGPSPLLEFKGLPHRRWRAFMEYGNGIMGDMCVHMLDTVRWMLDLGWPKRITSSGGIYVQKDADANIADTQTAVFEYDDLDCVWNHRSWGTPADPDYPWSFILYGEKGTLKGSVMQYEFIPEGDGKTIQKDVIYEREKYPEDVTEKDIELHAAPATRGHMLDFLAAIDQGTKPIANIQEGHISTASCILANMAMELKRPLIYNQESMSVIEDPEATKLLQRGYREGWKHPVPGMFS</sequence>
<protein>
    <submittedName>
        <fullName evidence="4">Gfo/Idh/MocA family oxidoreductase</fullName>
    </submittedName>
</protein>
<dbReference type="InterPro" id="IPR006311">
    <property type="entry name" value="TAT_signal"/>
</dbReference>
<dbReference type="Pfam" id="PF22725">
    <property type="entry name" value="GFO_IDH_MocA_C3"/>
    <property type="match status" value="1"/>
</dbReference>
<organism evidence="4">
    <name type="scientific">Pricia antarctica</name>
    <dbReference type="NCBI Taxonomy" id="641691"/>
    <lineage>
        <taxon>Bacteria</taxon>
        <taxon>Pseudomonadati</taxon>
        <taxon>Bacteroidota</taxon>
        <taxon>Flavobacteriia</taxon>
        <taxon>Flavobacteriales</taxon>
        <taxon>Flavobacteriaceae</taxon>
        <taxon>Pricia</taxon>
    </lineage>
</organism>
<dbReference type="PANTHER" id="PTHR43818">
    <property type="entry name" value="BCDNA.GH03377"/>
    <property type="match status" value="1"/>
</dbReference>
<reference evidence="4" key="1">
    <citation type="journal article" date="2020" name="mSystems">
        <title>Genome- and Community-Level Interaction Insights into Carbon Utilization and Element Cycling Functions of Hydrothermarchaeota in Hydrothermal Sediment.</title>
        <authorList>
            <person name="Zhou Z."/>
            <person name="Liu Y."/>
            <person name="Xu W."/>
            <person name="Pan J."/>
            <person name="Luo Z.H."/>
            <person name="Li M."/>
        </authorList>
    </citation>
    <scope>NUCLEOTIDE SEQUENCE [LARGE SCALE GENOMIC DNA]</scope>
    <source>
        <strain evidence="4">HyVt-345</strain>
    </source>
</reference>
<dbReference type="AlphaFoldDB" id="A0A831VMN1"/>
<dbReference type="InterPro" id="IPR036291">
    <property type="entry name" value="NAD(P)-bd_dom_sf"/>
</dbReference>
<dbReference type="SUPFAM" id="SSF51735">
    <property type="entry name" value="NAD(P)-binding Rossmann-fold domains"/>
    <property type="match status" value="1"/>
</dbReference>
<dbReference type="InterPro" id="IPR050463">
    <property type="entry name" value="Gfo/Idh/MocA_oxidrdct_glycsds"/>
</dbReference>